<evidence type="ECO:0000313" key="10">
    <source>
        <dbReference type="Proteomes" id="UP000007819"/>
    </source>
</evidence>
<dbReference type="InterPro" id="IPR000210">
    <property type="entry name" value="BTB/POZ_dom"/>
</dbReference>
<reference evidence="10" key="1">
    <citation type="submission" date="2010-06" db="EMBL/GenBank/DDBJ databases">
        <authorList>
            <person name="Jiang H."/>
            <person name="Abraham K."/>
            <person name="Ali S."/>
            <person name="Alsbrooks S.L."/>
            <person name="Anim B.N."/>
            <person name="Anosike U.S."/>
            <person name="Attaway T."/>
            <person name="Bandaranaike D.P."/>
            <person name="Battles P.K."/>
            <person name="Bell S.N."/>
            <person name="Bell A.V."/>
            <person name="Beltran B."/>
            <person name="Bickham C."/>
            <person name="Bustamante Y."/>
            <person name="Caleb T."/>
            <person name="Canada A."/>
            <person name="Cardenas V."/>
            <person name="Carter K."/>
            <person name="Chacko J."/>
            <person name="Chandrabose M.N."/>
            <person name="Chavez D."/>
            <person name="Chavez A."/>
            <person name="Chen L."/>
            <person name="Chu H.-S."/>
            <person name="Claassen K.J."/>
            <person name="Cockrell R."/>
            <person name="Collins M."/>
            <person name="Cooper J.A."/>
            <person name="Cree A."/>
            <person name="Curry S.M."/>
            <person name="Da Y."/>
            <person name="Dao M.D."/>
            <person name="Das B."/>
            <person name="Davila M.-L."/>
            <person name="Davy-Carroll L."/>
            <person name="Denson S."/>
            <person name="Dinh H."/>
            <person name="Ebong V.E."/>
            <person name="Edwards J.R."/>
            <person name="Egan A."/>
            <person name="El-Daye J."/>
            <person name="Escobedo L."/>
            <person name="Fernandez S."/>
            <person name="Fernando P.R."/>
            <person name="Flagg N."/>
            <person name="Forbes L.D."/>
            <person name="Fowler R.G."/>
            <person name="Fu Q."/>
            <person name="Gabisi R.A."/>
            <person name="Ganer J."/>
            <person name="Garbino Pronczuk A."/>
            <person name="Garcia R.M."/>
            <person name="Garner T."/>
            <person name="Garrett T.E."/>
            <person name="Gonzalez D.A."/>
            <person name="Hamid H."/>
            <person name="Hawkins E.S."/>
            <person name="Hirani K."/>
            <person name="Hogues M.E."/>
            <person name="Hollins B."/>
            <person name="Hsiao C.-H."/>
            <person name="Jabil R."/>
            <person name="James M.L."/>
            <person name="Jhangiani S.N."/>
            <person name="Johnson B."/>
            <person name="Johnson Q."/>
            <person name="Joshi V."/>
            <person name="Kalu J.B."/>
            <person name="Kam C."/>
            <person name="Kashfia A."/>
            <person name="Keebler J."/>
            <person name="Kisamo H."/>
            <person name="Kovar C.L."/>
            <person name="Lago L.A."/>
            <person name="Lai C.-Y."/>
            <person name="Laidlaw J."/>
            <person name="Lara F."/>
            <person name="Le T.-K."/>
            <person name="Lee S.L."/>
            <person name="Legall F.H."/>
            <person name="Lemon S.J."/>
            <person name="Lewis L.R."/>
            <person name="Li B."/>
            <person name="Liu Y."/>
            <person name="Liu Y.-S."/>
            <person name="Lopez J."/>
            <person name="Lozado R.J."/>
            <person name="Lu J."/>
            <person name="Madu R.C."/>
            <person name="Maheshwari M."/>
            <person name="Maheshwari R."/>
            <person name="Malloy K."/>
            <person name="Martinez E."/>
            <person name="Mathew T."/>
            <person name="Mercado I.C."/>
            <person name="Mercado C."/>
            <person name="Meyer B."/>
            <person name="Montgomery K."/>
            <person name="Morgan M.B."/>
            <person name="Munidasa M."/>
            <person name="Nazareth L.V."/>
            <person name="Nelson J."/>
            <person name="Ng B.M."/>
            <person name="Nguyen N.B."/>
            <person name="Nguyen P.Q."/>
            <person name="Nguyen T."/>
            <person name="Obregon M."/>
            <person name="Okwuonu G.O."/>
            <person name="Onwere C.G."/>
            <person name="Orozco G."/>
            <person name="Parra A."/>
            <person name="Patel S."/>
            <person name="Patil S."/>
            <person name="Perez A."/>
            <person name="Perez Y."/>
            <person name="Pham C."/>
            <person name="Primus E.L."/>
            <person name="Pu L.-L."/>
            <person name="Puazo M."/>
            <person name="Qin X."/>
            <person name="Quiroz J.B."/>
            <person name="Reese J."/>
            <person name="Richards S."/>
            <person name="Rives C.M."/>
            <person name="Robberts R."/>
            <person name="Ruiz S.J."/>
            <person name="Ruiz M.J."/>
            <person name="Santibanez J."/>
            <person name="Schneider B.W."/>
            <person name="Sisson I."/>
            <person name="Smith M."/>
            <person name="Sodergren E."/>
            <person name="Song X.-Z."/>
            <person name="Song B.B."/>
            <person name="Summersgill H."/>
            <person name="Thelus R."/>
            <person name="Thornton R.D."/>
            <person name="Trejos Z.Y."/>
            <person name="Usmani K."/>
            <person name="Vattathil S."/>
            <person name="Villasana D."/>
            <person name="Walker D.L."/>
            <person name="Wang S."/>
            <person name="Wang K."/>
            <person name="White C.S."/>
            <person name="Williams A.C."/>
            <person name="Williamson J."/>
            <person name="Wilson K."/>
            <person name="Woghiren I.O."/>
            <person name="Woodworth J.R."/>
            <person name="Worley K.C."/>
            <person name="Wright R.A."/>
            <person name="Wu W."/>
            <person name="Young L."/>
            <person name="Zhang L."/>
            <person name="Zhang J."/>
            <person name="Zhu Y."/>
            <person name="Muzny D.M."/>
            <person name="Weinstock G."/>
            <person name="Gibbs R.A."/>
        </authorList>
    </citation>
    <scope>NUCLEOTIDE SEQUENCE [LARGE SCALE GENOMIC DNA]</scope>
    <source>
        <strain evidence="10">LSR1</strain>
    </source>
</reference>
<protein>
    <recommendedName>
        <fullName evidence="2">Kelch-like protein diablo</fullName>
    </recommendedName>
</protein>
<keyword evidence="5" id="KW-0833">Ubl conjugation pathway</keyword>
<dbReference type="KEGG" id="api:100158853"/>
<accession>A0A8R2NPX0</accession>
<dbReference type="SMART" id="SM00612">
    <property type="entry name" value="Kelch"/>
    <property type="match status" value="6"/>
</dbReference>
<dbReference type="InterPro" id="IPR015915">
    <property type="entry name" value="Kelch-typ_b-propeller"/>
</dbReference>
<dbReference type="InterPro" id="IPR006652">
    <property type="entry name" value="Kelch_1"/>
</dbReference>
<dbReference type="PANTHER" id="PTHR24412">
    <property type="entry name" value="KELCH PROTEIN"/>
    <property type="match status" value="1"/>
</dbReference>
<dbReference type="InterPro" id="IPR017096">
    <property type="entry name" value="BTB-kelch_protein"/>
</dbReference>
<dbReference type="SMART" id="SM00875">
    <property type="entry name" value="BACK"/>
    <property type="match status" value="1"/>
</dbReference>
<dbReference type="Pfam" id="PF01344">
    <property type="entry name" value="Kelch_1"/>
    <property type="match status" value="4"/>
</dbReference>
<dbReference type="Gene3D" id="3.30.710.10">
    <property type="entry name" value="Potassium Channel Kv1.1, Chain A"/>
    <property type="match status" value="1"/>
</dbReference>
<dbReference type="PANTHER" id="PTHR24412:SF466">
    <property type="entry name" value="RING CANAL KELCH PROTEIN"/>
    <property type="match status" value="1"/>
</dbReference>
<dbReference type="FunFam" id="1.25.40.420:FF:000001">
    <property type="entry name" value="Kelch-like family member 12"/>
    <property type="match status" value="1"/>
</dbReference>
<dbReference type="GO" id="GO:0003779">
    <property type="term" value="F:actin binding"/>
    <property type="evidence" value="ECO:0007669"/>
    <property type="project" value="UniProtKB-KW"/>
</dbReference>
<reference evidence="9" key="2">
    <citation type="submission" date="2022-06" db="UniProtKB">
        <authorList>
            <consortium name="EnsemblMetazoa"/>
        </authorList>
    </citation>
    <scope>IDENTIFICATION</scope>
</reference>
<sequence length="599" mass="67009">MDALQTSSCESESDPIQFLSSKECVPITFRNNSHSIRILEDMQSLRKNEVLCDIRFETDDGSVVSGHKNVLIAASPYFRAMFNNFGESNKDLVKIRELDSAALQLLIDYIYTGKINVSEENVQVVLPATNILQLDSVNSSCADYLQKQLDPTNCLGIKGFAEVHNCRELLSSSEKYIKRNYLDVVKSEDFLSMSVGDMAKLIACKDRIAFKYIIHESVLEWVRHDMERRKDFLPMLMAHINRPLLPSLPDILNSLDEEPLPKTSRECDNHYVIEGFRIEPHTSVDNFILSPTTRSQPRQCDGPQKVILIFEWSEISPKCSTVWYDPITQVQRNGPEMNDDRMTAGIGVIGDQFVFVMGGVNQTSSKSVRMLDASSQSPYWAPIVDMLVSRNGLGVGGLDQCIYAIGGRDGTSVLNSVEVFDISIQQWKMVSSMSTPRINTGVGVFNNYLYAVGGYDGVSYLKSVECYDPSIGNWTPVAEMCAPRDGVGVGVIDGVIYAVGGYDGTEFLKRAEIYRPSYGVWFTIASMLIPRNKPGVVAFGGQLYVFGGEFEKSIVDNVDMVDVYSPDTNTWSLKMFSRCYPGIFFNAISVNKSPYFMTY</sequence>
<dbReference type="RefSeq" id="XP_029344680.1">
    <property type="nucleotide sequence ID" value="XM_029488820.1"/>
</dbReference>
<comment type="pathway">
    <text evidence="1">Protein modification; protein ubiquitination.</text>
</comment>
<proteinExistence type="predicted"/>
<dbReference type="Proteomes" id="UP000007819">
    <property type="component" value="Chromosome A1"/>
</dbReference>
<evidence type="ECO:0000256" key="4">
    <source>
        <dbReference type="ARBA" id="ARBA00022737"/>
    </source>
</evidence>
<evidence type="ECO:0000313" key="9">
    <source>
        <dbReference type="EnsemblMetazoa" id="XP_029344680.1"/>
    </source>
</evidence>
<dbReference type="SUPFAM" id="SSF117281">
    <property type="entry name" value="Kelch motif"/>
    <property type="match status" value="1"/>
</dbReference>
<keyword evidence="6" id="KW-0009">Actin-binding</keyword>
<dbReference type="EnsemblMetazoa" id="XM_029488820.1">
    <property type="protein sequence ID" value="XP_029344680.1"/>
    <property type="gene ID" value="LOC100158853"/>
</dbReference>
<dbReference type="GeneID" id="100158853"/>
<evidence type="ECO:0000256" key="5">
    <source>
        <dbReference type="ARBA" id="ARBA00022786"/>
    </source>
</evidence>
<keyword evidence="10" id="KW-1185">Reference proteome</keyword>
<evidence type="ECO:0000256" key="6">
    <source>
        <dbReference type="ARBA" id="ARBA00023203"/>
    </source>
</evidence>
<dbReference type="PROSITE" id="PS50097">
    <property type="entry name" value="BTB"/>
    <property type="match status" value="1"/>
</dbReference>
<dbReference type="Gene3D" id="1.25.40.420">
    <property type="match status" value="1"/>
</dbReference>
<evidence type="ECO:0000256" key="1">
    <source>
        <dbReference type="ARBA" id="ARBA00004906"/>
    </source>
</evidence>
<comment type="function">
    <text evidence="7">Probable substrate-specific adapter of an E3 ubiquitin-protein ligase complex which mediates the ubiquitination and subsequent proteasomal degradation of target proteins. May have a role in synapse differentiation and growth.</text>
</comment>
<dbReference type="Gene3D" id="2.120.10.80">
    <property type="entry name" value="Kelch-type beta propeller"/>
    <property type="match status" value="1"/>
</dbReference>
<dbReference type="PIRSF" id="PIRSF037037">
    <property type="entry name" value="Kelch-like_protein_gigaxonin"/>
    <property type="match status" value="1"/>
</dbReference>
<organism evidence="9 10">
    <name type="scientific">Acyrthosiphon pisum</name>
    <name type="common">Pea aphid</name>
    <dbReference type="NCBI Taxonomy" id="7029"/>
    <lineage>
        <taxon>Eukaryota</taxon>
        <taxon>Metazoa</taxon>
        <taxon>Ecdysozoa</taxon>
        <taxon>Arthropoda</taxon>
        <taxon>Hexapoda</taxon>
        <taxon>Insecta</taxon>
        <taxon>Pterygota</taxon>
        <taxon>Neoptera</taxon>
        <taxon>Paraneoptera</taxon>
        <taxon>Hemiptera</taxon>
        <taxon>Sternorrhyncha</taxon>
        <taxon>Aphidomorpha</taxon>
        <taxon>Aphidoidea</taxon>
        <taxon>Aphididae</taxon>
        <taxon>Macrosiphini</taxon>
        <taxon>Acyrthosiphon</taxon>
    </lineage>
</organism>
<keyword evidence="3" id="KW-0880">Kelch repeat</keyword>
<dbReference type="SMART" id="SM00225">
    <property type="entry name" value="BTB"/>
    <property type="match status" value="1"/>
</dbReference>
<evidence type="ECO:0000259" key="8">
    <source>
        <dbReference type="PROSITE" id="PS50097"/>
    </source>
</evidence>
<evidence type="ECO:0000256" key="2">
    <source>
        <dbReference type="ARBA" id="ARBA00013699"/>
    </source>
</evidence>
<dbReference type="InterPro" id="IPR011705">
    <property type="entry name" value="BACK"/>
</dbReference>
<dbReference type="SUPFAM" id="SSF54695">
    <property type="entry name" value="POZ domain"/>
    <property type="match status" value="1"/>
</dbReference>
<evidence type="ECO:0000256" key="7">
    <source>
        <dbReference type="ARBA" id="ARBA00043912"/>
    </source>
</evidence>
<dbReference type="InterPro" id="IPR011333">
    <property type="entry name" value="SKP1/BTB/POZ_sf"/>
</dbReference>
<dbReference type="Pfam" id="PF07707">
    <property type="entry name" value="BACK"/>
    <property type="match status" value="1"/>
</dbReference>
<name>A0A8R2NPX0_ACYPI</name>
<feature type="domain" description="BTB" evidence="8">
    <location>
        <begin position="52"/>
        <end position="119"/>
    </location>
</feature>
<evidence type="ECO:0000256" key="3">
    <source>
        <dbReference type="ARBA" id="ARBA00022441"/>
    </source>
</evidence>
<dbReference type="AlphaFoldDB" id="A0A8R2NPX0"/>
<dbReference type="Pfam" id="PF00651">
    <property type="entry name" value="BTB"/>
    <property type="match status" value="1"/>
</dbReference>
<dbReference type="OrthoDB" id="6359816at2759"/>
<keyword evidence="4" id="KW-0677">Repeat</keyword>